<dbReference type="AlphaFoldDB" id="A0A7V1EHP7"/>
<keyword evidence="3 6" id="KW-0378">Hydrolase</keyword>
<proteinExistence type="predicted"/>
<dbReference type="PANTHER" id="PTHR46233">
    <property type="entry name" value="HYDROXYACYLGLUTATHIONE HYDROLASE GLOC"/>
    <property type="match status" value="1"/>
</dbReference>
<comment type="caution">
    <text evidence="6">The sequence shown here is derived from an EMBL/GenBank/DDBJ whole genome shotgun (WGS) entry which is preliminary data.</text>
</comment>
<evidence type="ECO:0000256" key="4">
    <source>
        <dbReference type="ARBA" id="ARBA00022833"/>
    </source>
</evidence>
<dbReference type="SUPFAM" id="SSF56281">
    <property type="entry name" value="Metallo-hydrolase/oxidoreductase"/>
    <property type="match status" value="1"/>
</dbReference>
<gene>
    <name evidence="6" type="ORF">ENP86_03840</name>
</gene>
<name>A0A7V1EHP7_UNCW3</name>
<reference evidence="6" key="1">
    <citation type="journal article" date="2020" name="mSystems">
        <title>Genome- and Community-Level Interaction Insights into Carbon Utilization and Element Cycling Functions of Hydrothermarchaeota in Hydrothermal Sediment.</title>
        <authorList>
            <person name="Zhou Z."/>
            <person name="Liu Y."/>
            <person name="Xu W."/>
            <person name="Pan J."/>
            <person name="Luo Z.H."/>
            <person name="Li M."/>
        </authorList>
    </citation>
    <scope>NUCLEOTIDE SEQUENCE [LARGE SCALE GENOMIC DNA]</scope>
    <source>
        <strain evidence="6">SpSt-258</strain>
    </source>
</reference>
<protein>
    <submittedName>
        <fullName evidence="6">MBL fold metallo-hydrolase</fullName>
    </submittedName>
</protein>
<dbReference type="InterPro" id="IPR051453">
    <property type="entry name" value="MBL_Glyoxalase_II"/>
</dbReference>
<evidence type="ECO:0000313" key="6">
    <source>
        <dbReference type="EMBL" id="HDY58667.1"/>
    </source>
</evidence>
<comment type="cofactor">
    <cofactor evidence="1">
        <name>Zn(2+)</name>
        <dbReference type="ChEBI" id="CHEBI:29105"/>
    </cofactor>
</comment>
<dbReference type="Gene3D" id="3.60.15.10">
    <property type="entry name" value="Ribonuclease Z/Hydroxyacylglutathione hydrolase-like"/>
    <property type="match status" value="1"/>
</dbReference>
<dbReference type="InterPro" id="IPR036866">
    <property type="entry name" value="RibonucZ/Hydroxyglut_hydro"/>
</dbReference>
<accession>A0A7V1EHP7</accession>
<dbReference type="GO" id="GO:0046872">
    <property type="term" value="F:metal ion binding"/>
    <property type="evidence" value="ECO:0007669"/>
    <property type="project" value="UniProtKB-KW"/>
</dbReference>
<evidence type="ECO:0000256" key="2">
    <source>
        <dbReference type="ARBA" id="ARBA00022723"/>
    </source>
</evidence>
<organism evidence="6">
    <name type="scientific">candidate division WOR-3 bacterium</name>
    <dbReference type="NCBI Taxonomy" id="2052148"/>
    <lineage>
        <taxon>Bacteria</taxon>
        <taxon>Bacteria division WOR-3</taxon>
    </lineage>
</organism>
<feature type="domain" description="Metallo-beta-lactamase" evidence="5">
    <location>
        <begin position="13"/>
        <end position="192"/>
    </location>
</feature>
<dbReference type="CDD" id="cd06262">
    <property type="entry name" value="metallo-hydrolase-like_MBL-fold"/>
    <property type="match status" value="1"/>
</dbReference>
<dbReference type="InterPro" id="IPR001279">
    <property type="entry name" value="Metallo-B-lactamas"/>
</dbReference>
<sequence>MMDVKTFVVGFIETNMYLIYENKNGIIVDPGFIESEAEFIIKKLKEEVSDIPMVILTHCHFDHISGCEILKKEFNSKIYCHRFDEEKLLDEQKNGALFFGLSWNPLRPDGYLEDGEIISFAKQKLKILHTPGHTSGGISILLDNKHLFSGDTIFKDGIGRTDLYDGDYDVEINSIVNKILTLPDDTIIYPGHGRKTSVREEKKNFPG</sequence>
<evidence type="ECO:0000256" key="3">
    <source>
        <dbReference type="ARBA" id="ARBA00022801"/>
    </source>
</evidence>
<dbReference type="GO" id="GO:0016787">
    <property type="term" value="F:hydrolase activity"/>
    <property type="evidence" value="ECO:0007669"/>
    <property type="project" value="UniProtKB-KW"/>
</dbReference>
<keyword evidence="2" id="KW-0479">Metal-binding</keyword>
<dbReference type="EMBL" id="DSKY01000010">
    <property type="protein sequence ID" value="HDY58667.1"/>
    <property type="molecule type" value="Genomic_DNA"/>
</dbReference>
<evidence type="ECO:0000256" key="1">
    <source>
        <dbReference type="ARBA" id="ARBA00001947"/>
    </source>
</evidence>
<dbReference type="PANTHER" id="PTHR46233:SF3">
    <property type="entry name" value="HYDROXYACYLGLUTATHIONE HYDROLASE GLOC"/>
    <property type="match status" value="1"/>
</dbReference>
<keyword evidence="4" id="KW-0862">Zinc</keyword>
<dbReference type="Pfam" id="PF00753">
    <property type="entry name" value="Lactamase_B"/>
    <property type="match status" value="1"/>
</dbReference>
<dbReference type="SMART" id="SM00849">
    <property type="entry name" value="Lactamase_B"/>
    <property type="match status" value="1"/>
</dbReference>
<evidence type="ECO:0000259" key="5">
    <source>
        <dbReference type="SMART" id="SM00849"/>
    </source>
</evidence>